<evidence type="ECO:0000256" key="5">
    <source>
        <dbReference type="ARBA" id="ARBA00022741"/>
    </source>
</evidence>
<dbReference type="PROSITE" id="PS51189">
    <property type="entry name" value="FAT"/>
    <property type="match status" value="1"/>
</dbReference>
<dbReference type="Pfam" id="PF08064">
    <property type="entry name" value="UME"/>
    <property type="match status" value="1"/>
</dbReference>
<dbReference type="InterPro" id="IPR016024">
    <property type="entry name" value="ARM-type_fold"/>
</dbReference>
<dbReference type="Pfam" id="PF23593">
    <property type="entry name" value="HEAT_ATR"/>
    <property type="match status" value="1"/>
</dbReference>
<evidence type="ECO:0000256" key="8">
    <source>
        <dbReference type="ARBA" id="ARBA00022840"/>
    </source>
</evidence>
<feature type="domain" description="FAT" evidence="17">
    <location>
        <begin position="1490"/>
        <end position="2020"/>
    </location>
</feature>
<gene>
    <name evidence="19" type="ORF">CA3LBN_000813</name>
</gene>
<evidence type="ECO:0000256" key="9">
    <source>
        <dbReference type="ARBA" id="ARBA00022853"/>
    </source>
</evidence>
<evidence type="ECO:0000259" key="17">
    <source>
        <dbReference type="PROSITE" id="PS51189"/>
    </source>
</evidence>
<sequence>MSRPRYLTDAERAKVLEFSDMIHYSPRYSDDSNEYRHVMLPKDMLKVIPQDYFNPETGTLRILLEEEWRGLGITQSLGWMHYETHAPEPHILLFKRPINYESDTTMTNAYLRTTPEELTLFLDDVKKNVTSDEDTDFKKLLLYLYGFANAKLEALRSEKTSGGPSHTMNLSLRLVDTIALVLSKKKHLLNAEITPDEVSSVLLDTKTVPVPFGIQNVYEWGIHFSMSWLSQFSNNMDVTNIIKSLLIGLINSVTVHVNGFKYARQVQVALMRILKENVSTLFNGVNLLRSQINTLNATVHLLSIVNDYDVQRKLLLTSNATKLELEGFTKRVCFVLDALNFHDKDDDLIPLADNLKSVLLLGITSNLLLDESLKWSQVTFLMTWIHKHLESFRKNGKIAFQFKHFNKALCSSVMRIYVFCRRKSLLHNFFSTFDITVFEEQHTVNNIEEILSASRFPPSIKKMSHLLLHQQSVITQVPLPPNAALLASLPFVDAELDNLRTQILDEDRADINKALYFITDPQTSFKRYLQSHSQDSQPNMKHWLDYVTSLAQMTKIQSERSPLSENSSLLTFINALGKAFAILSENFSYKNCESIAFTKLCSRNLYSDISPDRPSLADVLNVDIIYREIICDLLLDIERKAIMEDSSLLVGFLLILFDLFALFKPLTKDIEQEPCHIFLLECVTTSPCREARLIAARVLPLYLIHRQDDFSEKVFKITFSALSRIKFSDRHHIHLAESTLMALSELAIVCEGEWLCVIFIKMIDCFGEVNEQHVNLAYNSLLYVATAKSLTPYKLLSPYLPSIAERIVKKPRMFSRITGILGISKRFFLNQTRDYTTPRLLEYYKYDFVQEIADACNMDKTKLVAKTLPRIMATYLCKDEVINSEYIVNVLSNASPRYQHLSITDLIPNIGEVLWYILLQIQLDEQGQIVNETKIFGAIKYIAKVNYAKRSNQKPDSQKFDYVRYILGEHVLELVQRFSENVHHMKGIKPFLEKVSSLNAIHFLITRNIEAAASALGQISTCLQASLENSSLEVPAIQCWNVLVQKLDSERLVSLFDITISLIFQKFDTLQHKSKQIAVKILEKLFLELRDRYKKYALYYFSVPFIKNLDKYLILDATFISLMKPRSKLSYFPEFTRRLQTNNKYVVQQALDDLLNFTTKYQLNCQRDDFKDSTCEDAISILVRTLLDVSVQFKNKNPSIPSKCAKVLASIGALDANRFNFKTIDSRIVILYDFQDYKENAEFLSDFIRSRVIKNFWASNDPIRQLFSAYSMQRFLNVMGLDTSVLDSSNSGIRAEVWNSFSEIDKSTLTPLLSSKYFAPEPRYEPLAFPYFKLGMKHDKWLVDFTTNLLRRPLHNSLKQHGKMMLAKTVIFQTCSLLIRDDEISIAQYLLKYVALSHIVNGEQQARKDILDEILTILKLGVGQNLTTERMEELKACYQAVFEIIDYFNEWVSSATHKLSDSTLPKADASILKKSREHVESLLNEIPMELIALTSSECDSYERTILYLEKCSREGKVKTNNRLDNLSITSTLQSVYSNIDDYDALDGVLKKFSTNNLAEKLDTFQYNENWAIAQESFEVLSTIGGYDDRIECNTKLLKSLASHGLYDQVIQRLNSKVKRISQLPPPWGMVGLEAATAIANTEEMKKWSKLTRIIGSGSDVEDVFHSKFASALLALERGEITSFESSIEEIYSLLGQSLSSSRSSSFSRNSTFMLQLHILYDTSAIVLNNGSPTDSSAEQILKERMSNTDLSFDSQWTVLSMRKAVTVVTGNLDKVSDILLDCSRIARRSDRLDLATKCIMNAMTLDDSEANIEYANLLWDQGKQTEAIKTLSDNLAFQKSQKPERQARNQLQYAIWLDESSHSSSSKIIAEYSKAYKLDPSWEKPYYDLGRYHSKLMESQNDTSGYFEQQIIRYFLKALALGPSYIFEALPKFITVWLDFAQRTNKARDAERKLNQIVHDINTYKNTIPIYVWYTSITQILSRITHQHQPSVDLMQSIIESLIAAYPKHSLWYVLSHVKSKDAVRRQRVLKVLNTSKATKSLAETIVSAKSLFETLESVAAKKVKKSQKKRWLLTEDFGVTDLHKKYDSLVIPVKTNLEIKLPATRHTSKPGSAFPKSSSITFDGFDEEVNIFHSLQMPKQITIRGTDYKAYRLMLKRDDTRKDAKVFEFSNMINRLLSLNNVARKRNLVIENYSVIPLAEDMGVIEFVQDVQTMKSVIHEQQKKHGKVPHDRKIFMKLDEAQKLVKANYATDENAMTALVGLFEKICDEFPPVLHQWFIDQFSDPAFWYLARKAYTRTAAVMSIVGYIIGLGDRHCENLLFFKRNGAALHIDFDCLFEKGLTLPTPEIVPFRLTQNMVDAMGITGIEGTFRITSEVTGQILRENEASLMNILETLIYDPLLDWKTQENPQDHLRKVRRKIRGLLDEKEGLPMNIHGQVDVLIQEATSKENLAQMYGGWAPYV</sequence>
<dbReference type="EMBL" id="CP076661">
    <property type="protein sequence ID" value="QWU86595.1"/>
    <property type="molecule type" value="Genomic_DNA"/>
</dbReference>
<dbReference type="PROSITE" id="PS51190">
    <property type="entry name" value="FATC"/>
    <property type="match status" value="1"/>
</dbReference>
<keyword evidence="11" id="KW-0539">Nucleus</keyword>
<dbReference type="InterPro" id="IPR018936">
    <property type="entry name" value="PI3/4_kinase_CS"/>
</dbReference>
<dbReference type="Pfam" id="PF25030">
    <property type="entry name" value="M-HEAT_ATR"/>
    <property type="match status" value="1"/>
</dbReference>
<dbReference type="PANTHER" id="PTHR11139">
    <property type="entry name" value="ATAXIA TELANGIECTASIA MUTATED ATM -RELATED"/>
    <property type="match status" value="1"/>
</dbReference>
<keyword evidence="12" id="KW-0469">Meiosis</keyword>
<accession>A0ABX8I0C8</accession>
<dbReference type="SMART" id="SM00802">
    <property type="entry name" value="UME"/>
    <property type="match status" value="1"/>
</dbReference>
<dbReference type="SMART" id="SM01343">
    <property type="entry name" value="FATC"/>
    <property type="match status" value="1"/>
</dbReference>
<comment type="catalytic activity">
    <reaction evidence="13">
        <text>L-threonyl-[protein] + ATP = O-phospho-L-threonyl-[protein] + ADP + H(+)</text>
        <dbReference type="Rhea" id="RHEA:46608"/>
        <dbReference type="Rhea" id="RHEA-COMP:11060"/>
        <dbReference type="Rhea" id="RHEA-COMP:11605"/>
        <dbReference type="ChEBI" id="CHEBI:15378"/>
        <dbReference type="ChEBI" id="CHEBI:30013"/>
        <dbReference type="ChEBI" id="CHEBI:30616"/>
        <dbReference type="ChEBI" id="CHEBI:61977"/>
        <dbReference type="ChEBI" id="CHEBI:456216"/>
        <dbReference type="EC" id="2.7.11.1"/>
    </reaction>
</comment>
<dbReference type="InterPro" id="IPR036858">
    <property type="entry name" value="Cyclin-dep_kinase_reg-sub_sf"/>
</dbReference>
<evidence type="ECO:0000313" key="20">
    <source>
        <dbReference type="Proteomes" id="UP000825434"/>
    </source>
</evidence>
<dbReference type="Gene3D" id="1.25.40.10">
    <property type="entry name" value="Tetratricopeptide repeat domain"/>
    <property type="match status" value="1"/>
</dbReference>
<keyword evidence="15" id="KW-0132">Cell division</keyword>
<dbReference type="SMART" id="SM00146">
    <property type="entry name" value="PI3Kc"/>
    <property type="match status" value="1"/>
</dbReference>
<comment type="function">
    <text evidence="15">Binds to the catalytic subunit of the cyclin dependent kinases and is essential for their biological function.</text>
</comment>
<evidence type="ECO:0000256" key="6">
    <source>
        <dbReference type="ARBA" id="ARBA00022763"/>
    </source>
</evidence>
<dbReference type="SUPFAM" id="SSF48452">
    <property type="entry name" value="TPR-like"/>
    <property type="match status" value="1"/>
</dbReference>
<dbReference type="PROSITE" id="PS00945">
    <property type="entry name" value="CKS_2"/>
    <property type="match status" value="1"/>
</dbReference>
<evidence type="ECO:0000256" key="1">
    <source>
        <dbReference type="ARBA" id="ARBA00004123"/>
    </source>
</evidence>
<keyword evidence="8" id="KW-0067">ATP-binding</keyword>
<reference evidence="19 20" key="1">
    <citation type="submission" date="2021-06" db="EMBL/GenBank/DDBJ databases">
        <title>Candida outbreak in Lebanon.</title>
        <authorList>
            <person name="Finianos M."/>
        </authorList>
    </citation>
    <scope>NUCLEOTIDE SEQUENCE [LARGE SCALE GENOMIC DNA]</scope>
    <source>
        <strain evidence="19">CA3LBN</strain>
    </source>
</reference>
<evidence type="ECO:0000259" key="18">
    <source>
        <dbReference type="PROSITE" id="PS51190"/>
    </source>
</evidence>
<evidence type="ECO:0000256" key="13">
    <source>
        <dbReference type="ARBA" id="ARBA00047899"/>
    </source>
</evidence>
<dbReference type="PRINTS" id="PR00296">
    <property type="entry name" value="CYCLINKINASE"/>
</dbReference>
<dbReference type="InterPro" id="IPR012993">
    <property type="entry name" value="UME"/>
</dbReference>
<keyword evidence="4" id="KW-0808">Transferase</keyword>
<dbReference type="PROSITE" id="PS50290">
    <property type="entry name" value="PI3_4_KINASE_3"/>
    <property type="match status" value="1"/>
</dbReference>
<evidence type="ECO:0000256" key="2">
    <source>
        <dbReference type="ARBA" id="ARBA00010769"/>
    </source>
</evidence>
<evidence type="ECO:0000256" key="11">
    <source>
        <dbReference type="ARBA" id="ARBA00023242"/>
    </source>
</evidence>
<dbReference type="InterPro" id="IPR011009">
    <property type="entry name" value="Kinase-like_dom_sf"/>
</dbReference>
<evidence type="ECO:0000256" key="4">
    <source>
        <dbReference type="ARBA" id="ARBA00022679"/>
    </source>
</evidence>
<dbReference type="InterPro" id="IPR000403">
    <property type="entry name" value="PI3/4_kinase_cat_dom"/>
</dbReference>
<protein>
    <recommendedName>
        <fullName evidence="15">Cyclin-dependent kinases regulatory subunit</fullName>
    </recommendedName>
</protein>
<comment type="subcellular location">
    <subcellularLocation>
        <location evidence="1">Nucleus</location>
    </subcellularLocation>
</comment>
<proteinExistence type="inferred from homology"/>
<dbReference type="Pfam" id="PF01111">
    <property type="entry name" value="CKS"/>
    <property type="match status" value="1"/>
</dbReference>
<dbReference type="SUPFAM" id="SSF48371">
    <property type="entry name" value="ARM repeat"/>
    <property type="match status" value="1"/>
</dbReference>
<dbReference type="Gene3D" id="3.30.170.10">
    <property type="entry name" value="Cyclin-dependent kinase, regulatory subunit"/>
    <property type="match status" value="1"/>
</dbReference>
<dbReference type="SUPFAM" id="SSF56112">
    <property type="entry name" value="Protein kinase-like (PK-like)"/>
    <property type="match status" value="1"/>
</dbReference>
<evidence type="ECO:0000256" key="12">
    <source>
        <dbReference type="ARBA" id="ARBA00023254"/>
    </source>
</evidence>
<dbReference type="InterPro" id="IPR003151">
    <property type="entry name" value="PIK-rel_kinase_FAT"/>
</dbReference>
<dbReference type="InterPro" id="IPR050517">
    <property type="entry name" value="DDR_Repair_Kinase"/>
</dbReference>
<dbReference type="PANTHER" id="PTHR11139:SF125">
    <property type="entry name" value="SERINE_THREONINE-PROTEIN KINASE MEC1"/>
    <property type="match status" value="1"/>
</dbReference>
<feature type="domain" description="PI3K/PI4K catalytic" evidence="16">
    <location>
        <begin position="2126"/>
        <end position="2447"/>
    </location>
</feature>
<dbReference type="InterPro" id="IPR011990">
    <property type="entry name" value="TPR-like_helical_dom_sf"/>
</dbReference>
<dbReference type="Proteomes" id="UP000825434">
    <property type="component" value="Chromosome 1"/>
</dbReference>
<evidence type="ECO:0000256" key="15">
    <source>
        <dbReference type="RuleBase" id="RU311113"/>
    </source>
</evidence>
<keyword evidence="15" id="KW-0131">Cell cycle</keyword>
<evidence type="ECO:0000256" key="3">
    <source>
        <dbReference type="ARBA" id="ARBA00022527"/>
    </source>
</evidence>
<keyword evidence="10" id="KW-0234">DNA repair</keyword>
<evidence type="ECO:0000259" key="16">
    <source>
        <dbReference type="PROSITE" id="PS50290"/>
    </source>
</evidence>
<dbReference type="SUPFAM" id="SSF55637">
    <property type="entry name" value="Cell cycle regulatory proteins"/>
    <property type="match status" value="1"/>
</dbReference>
<organism evidence="19 20">
    <name type="scientific">Candidozyma haemuli</name>
    <dbReference type="NCBI Taxonomy" id="45357"/>
    <lineage>
        <taxon>Eukaryota</taxon>
        <taxon>Fungi</taxon>
        <taxon>Dikarya</taxon>
        <taxon>Ascomycota</taxon>
        <taxon>Saccharomycotina</taxon>
        <taxon>Pichiomycetes</taxon>
        <taxon>Metschnikowiaceae</taxon>
        <taxon>Candidozyma</taxon>
    </lineage>
</organism>
<dbReference type="Pfam" id="PF02259">
    <property type="entry name" value="FAT"/>
    <property type="match status" value="1"/>
</dbReference>
<dbReference type="Pfam" id="PF25385">
    <property type="entry name" value="HEAT_MEC1_N"/>
    <property type="match status" value="1"/>
</dbReference>
<dbReference type="Pfam" id="PF02260">
    <property type="entry name" value="FATC"/>
    <property type="match status" value="1"/>
</dbReference>
<dbReference type="Gene3D" id="1.10.1070.11">
    <property type="entry name" value="Phosphatidylinositol 3-/4-kinase, catalytic domain"/>
    <property type="match status" value="1"/>
</dbReference>
<dbReference type="InterPro" id="IPR003152">
    <property type="entry name" value="FATC_dom"/>
</dbReference>
<evidence type="ECO:0000256" key="7">
    <source>
        <dbReference type="ARBA" id="ARBA00022777"/>
    </source>
</evidence>
<comment type="catalytic activity">
    <reaction evidence="14">
        <text>L-seryl-[protein] + ATP = O-phospho-L-seryl-[protein] + ADP + H(+)</text>
        <dbReference type="Rhea" id="RHEA:17989"/>
        <dbReference type="Rhea" id="RHEA-COMP:9863"/>
        <dbReference type="Rhea" id="RHEA-COMP:11604"/>
        <dbReference type="ChEBI" id="CHEBI:15378"/>
        <dbReference type="ChEBI" id="CHEBI:29999"/>
        <dbReference type="ChEBI" id="CHEBI:30616"/>
        <dbReference type="ChEBI" id="CHEBI:83421"/>
        <dbReference type="ChEBI" id="CHEBI:456216"/>
        <dbReference type="EC" id="2.7.11.1"/>
    </reaction>
</comment>
<feature type="domain" description="FATC" evidence="18">
    <location>
        <begin position="2431"/>
        <end position="2463"/>
    </location>
</feature>
<comment type="similarity">
    <text evidence="15">Belongs to the CKS family.</text>
</comment>
<dbReference type="SMART" id="SM01084">
    <property type="entry name" value="CKS"/>
    <property type="match status" value="1"/>
</dbReference>
<evidence type="ECO:0000256" key="10">
    <source>
        <dbReference type="ARBA" id="ARBA00023204"/>
    </source>
</evidence>
<keyword evidence="20" id="KW-1185">Reference proteome</keyword>
<dbReference type="CDD" id="cd00892">
    <property type="entry name" value="PIKKc_ATR"/>
    <property type="match status" value="1"/>
</dbReference>
<dbReference type="InterPro" id="IPR000789">
    <property type="entry name" value="Cyclin-dep_kinase_reg-sub"/>
</dbReference>
<dbReference type="Pfam" id="PF00454">
    <property type="entry name" value="PI3_PI4_kinase"/>
    <property type="match status" value="1"/>
</dbReference>
<dbReference type="InterPro" id="IPR036940">
    <property type="entry name" value="PI3/4_kinase_cat_sf"/>
</dbReference>
<keyword evidence="6" id="KW-0227">DNA damage</keyword>
<dbReference type="InterPro" id="IPR057564">
    <property type="entry name" value="HEAT_ATR"/>
</dbReference>
<keyword evidence="7" id="KW-0418">Kinase</keyword>
<dbReference type="PROSITE" id="PS00916">
    <property type="entry name" value="PI3_4_KINASE_2"/>
    <property type="match status" value="1"/>
</dbReference>
<dbReference type="Gene3D" id="3.30.1010.10">
    <property type="entry name" value="Phosphatidylinositol 3-kinase Catalytic Subunit, Chain A, domain 4"/>
    <property type="match status" value="1"/>
</dbReference>
<keyword evidence="9" id="KW-0156">Chromatin regulator</keyword>
<evidence type="ECO:0000256" key="14">
    <source>
        <dbReference type="ARBA" id="ARBA00048679"/>
    </source>
</evidence>
<evidence type="ECO:0000313" key="19">
    <source>
        <dbReference type="EMBL" id="QWU86595.1"/>
    </source>
</evidence>
<dbReference type="InterPro" id="IPR014009">
    <property type="entry name" value="PIK_FAT"/>
</dbReference>
<name>A0ABX8I0C8_9ASCO</name>
<keyword evidence="5" id="KW-0547">Nucleotide-binding</keyword>
<keyword evidence="3" id="KW-0723">Serine/threonine-protein kinase</keyword>
<dbReference type="InterPro" id="IPR058681">
    <property type="entry name" value="HEAT_MEC1_N"/>
</dbReference>
<comment type="similarity">
    <text evidence="2">Belongs to the PI3/PI4-kinase family. ATM subfamily.</text>
</comment>
<dbReference type="InterPro" id="IPR056802">
    <property type="entry name" value="ATR-like_M-HEAT"/>
</dbReference>